<name>A0ABS8P4S4_9PSEU</name>
<dbReference type="Proteomes" id="UP001199469">
    <property type="component" value="Unassembled WGS sequence"/>
</dbReference>
<accession>A0ABS8P4S4</accession>
<dbReference type="EMBL" id="JAJNDB010000001">
    <property type="protein sequence ID" value="MCD2193257.1"/>
    <property type="molecule type" value="Genomic_DNA"/>
</dbReference>
<evidence type="ECO:0000313" key="2">
    <source>
        <dbReference type="Proteomes" id="UP001199469"/>
    </source>
</evidence>
<evidence type="ECO:0000313" key="1">
    <source>
        <dbReference type="EMBL" id="MCD2193257.1"/>
    </source>
</evidence>
<reference evidence="1 2" key="1">
    <citation type="submission" date="2021-11" db="EMBL/GenBank/DDBJ databases">
        <title>Draft genome sequence of Actinomycetospora sp. SF1 isolated from the rhizosphere soil.</title>
        <authorList>
            <person name="Duangmal K."/>
            <person name="Chantavorakit T."/>
        </authorList>
    </citation>
    <scope>NUCLEOTIDE SEQUENCE [LARGE SCALE GENOMIC DNA]</scope>
    <source>
        <strain evidence="1 2">TBRC 5722</strain>
    </source>
</reference>
<comment type="caution">
    <text evidence="1">The sequence shown here is derived from an EMBL/GenBank/DDBJ whole genome shotgun (WGS) entry which is preliminary data.</text>
</comment>
<gene>
    <name evidence="1" type="ORF">LQ327_07640</name>
</gene>
<organism evidence="1 2">
    <name type="scientific">Actinomycetospora endophytica</name>
    <dbReference type="NCBI Taxonomy" id="2291215"/>
    <lineage>
        <taxon>Bacteria</taxon>
        <taxon>Bacillati</taxon>
        <taxon>Actinomycetota</taxon>
        <taxon>Actinomycetes</taxon>
        <taxon>Pseudonocardiales</taxon>
        <taxon>Pseudonocardiaceae</taxon>
        <taxon>Actinomycetospora</taxon>
    </lineage>
</organism>
<protein>
    <submittedName>
        <fullName evidence="1">Uncharacterized protein</fullName>
    </submittedName>
</protein>
<keyword evidence="2" id="KW-1185">Reference proteome</keyword>
<proteinExistence type="predicted"/>
<dbReference type="RefSeq" id="WP_230731132.1">
    <property type="nucleotide sequence ID" value="NZ_JAJNDB010000001.1"/>
</dbReference>
<sequence length="94" mass="9896">MTSASNGHRNTVTDQVTDVMSRGQQAMTDAATGMAQLWGAALHGADDAARRTSGSIPAYPSAGEMVDRAVDTGIAVLEMQRSVAHQVLDALRLR</sequence>